<protein>
    <recommendedName>
        <fullName evidence="1">Protein kinase domain-containing protein</fullName>
    </recommendedName>
</protein>
<evidence type="ECO:0000259" key="1">
    <source>
        <dbReference type="PROSITE" id="PS50011"/>
    </source>
</evidence>
<reference evidence="2" key="1">
    <citation type="submission" date="2019-09" db="EMBL/GenBank/DDBJ databases">
        <authorList>
            <person name="Zhang L."/>
        </authorList>
    </citation>
    <scope>NUCLEOTIDE SEQUENCE</scope>
</reference>
<proteinExistence type="predicted"/>
<organism evidence="2">
    <name type="scientific">Nymphaea colorata</name>
    <name type="common">pocket water lily</name>
    <dbReference type="NCBI Taxonomy" id="210225"/>
    <lineage>
        <taxon>Eukaryota</taxon>
        <taxon>Viridiplantae</taxon>
        <taxon>Streptophyta</taxon>
        <taxon>Embryophyta</taxon>
        <taxon>Tracheophyta</taxon>
        <taxon>Spermatophyta</taxon>
        <taxon>Magnoliopsida</taxon>
        <taxon>Nymphaeales</taxon>
        <taxon>Nymphaeaceae</taxon>
        <taxon>Nymphaea</taxon>
    </lineage>
</organism>
<dbReference type="AlphaFoldDB" id="A0A5K1HJ31"/>
<dbReference type="EMBL" id="LR722099">
    <property type="protein sequence ID" value="VVW87826.1"/>
    <property type="molecule type" value="Genomic_DNA"/>
</dbReference>
<feature type="domain" description="Protein kinase" evidence="1">
    <location>
        <begin position="1"/>
        <end position="73"/>
    </location>
</feature>
<accession>A0A5K1HJ31</accession>
<dbReference type="InterPro" id="IPR011009">
    <property type="entry name" value="Kinase-like_dom_sf"/>
</dbReference>
<dbReference type="GO" id="GO:0004672">
    <property type="term" value="F:protein kinase activity"/>
    <property type="evidence" value="ECO:0007669"/>
    <property type="project" value="InterPro"/>
</dbReference>
<dbReference type="GO" id="GO:0005524">
    <property type="term" value="F:ATP binding"/>
    <property type="evidence" value="ECO:0007669"/>
    <property type="project" value="InterPro"/>
</dbReference>
<dbReference type="Gene3D" id="1.10.510.10">
    <property type="entry name" value="Transferase(Phosphotransferase) domain 1"/>
    <property type="match status" value="1"/>
</dbReference>
<name>A0A5K1HJ31_9MAGN</name>
<sequence>MYAGNPPFERAALTDPYYKLIKEKRYDVFWSAHCRKRLPTFFSDQFKDLIQKMIAFVPSERPTIVEIAKHPWVKGAVCLHPDILEEFAQRKKKLDAILEKKRNEVEYEKHRRN</sequence>
<dbReference type="InterPro" id="IPR000719">
    <property type="entry name" value="Prot_kinase_dom"/>
</dbReference>
<gene>
    <name evidence="2" type="ORF">NYM_LOCUS29926</name>
</gene>
<dbReference type="SUPFAM" id="SSF56112">
    <property type="entry name" value="Protein kinase-like (PK-like)"/>
    <property type="match status" value="1"/>
</dbReference>
<evidence type="ECO:0000313" key="2">
    <source>
        <dbReference type="EMBL" id="VVW87826.1"/>
    </source>
</evidence>
<dbReference type="PROSITE" id="PS50011">
    <property type="entry name" value="PROTEIN_KINASE_DOM"/>
    <property type="match status" value="1"/>
</dbReference>